<accession>A0A2G4SXX9</accession>
<dbReference type="AlphaFoldDB" id="A0A2G4SXX9"/>
<evidence type="ECO:0000313" key="2">
    <source>
        <dbReference type="Proteomes" id="UP000242254"/>
    </source>
</evidence>
<organism evidence="1 2">
    <name type="scientific">Rhizopus microsporus ATCC 52813</name>
    <dbReference type="NCBI Taxonomy" id="1340429"/>
    <lineage>
        <taxon>Eukaryota</taxon>
        <taxon>Fungi</taxon>
        <taxon>Fungi incertae sedis</taxon>
        <taxon>Mucoromycota</taxon>
        <taxon>Mucoromycotina</taxon>
        <taxon>Mucoromycetes</taxon>
        <taxon>Mucorales</taxon>
        <taxon>Mucorineae</taxon>
        <taxon>Rhizopodaceae</taxon>
        <taxon>Rhizopus</taxon>
    </lineage>
</organism>
<reference evidence="1 2" key="1">
    <citation type="journal article" date="2016" name="Proc. Natl. Acad. Sci. U.S.A.">
        <title>Lipid metabolic changes in an early divergent fungus govern the establishment of a mutualistic symbiosis with endobacteria.</title>
        <authorList>
            <person name="Lastovetsky O.A."/>
            <person name="Gaspar M.L."/>
            <person name="Mondo S.J."/>
            <person name="LaButti K.M."/>
            <person name="Sandor L."/>
            <person name="Grigoriev I.V."/>
            <person name="Henry S.A."/>
            <person name="Pawlowska T.E."/>
        </authorList>
    </citation>
    <scope>NUCLEOTIDE SEQUENCE [LARGE SCALE GENOMIC DNA]</scope>
    <source>
        <strain evidence="1 2">ATCC 52813</strain>
    </source>
</reference>
<dbReference type="EMBL" id="KZ303847">
    <property type="protein sequence ID" value="PHZ13631.1"/>
    <property type="molecule type" value="Genomic_DNA"/>
</dbReference>
<gene>
    <name evidence="1" type="ORF">RHIMIDRAFT_236683</name>
</gene>
<dbReference type="GeneID" id="35439605"/>
<evidence type="ECO:0000313" key="1">
    <source>
        <dbReference type="EMBL" id="PHZ13631.1"/>
    </source>
</evidence>
<dbReference type="Proteomes" id="UP000242254">
    <property type="component" value="Unassembled WGS sequence"/>
</dbReference>
<protein>
    <submittedName>
        <fullName evidence="1">Uncharacterized protein</fullName>
    </submittedName>
</protein>
<name>A0A2G4SXX9_RHIZD</name>
<dbReference type="RefSeq" id="XP_023467339.1">
    <property type="nucleotide sequence ID" value="XM_023608615.1"/>
</dbReference>
<proteinExistence type="predicted"/>
<sequence length="102" mass="12111">MQSQFSKIVNTIATDFHRALQYAKNEQAHCASFERKYEDICDQGNVTPMEDPRNIELAQTNRVPENGVYERNWDRDWDIVNTYKKNNPGRMNWMACYEFGQQ</sequence>
<keyword evidence="2" id="KW-1185">Reference proteome</keyword>